<dbReference type="STRING" id="126156.SAMN05421670_1839"/>
<dbReference type="PROSITE" id="PS51257">
    <property type="entry name" value="PROKAR_LIPOPROTEIN"/>
    <property type="match status" value="1"/>
</dbReference>
<accession>A0A1I5Y1F7</accession>
<dbReference type="EMBL" id="FOXU01000002">
    <property type="protein sequence ID" value="SFQ38006.1"/>
    <property type="molecule type" value="Genomic_DNA"/>
</dbReference>
<evidence type="ECO:0000256" key="2">
    <source>
        <dbReference type="SAM" id="SignalP"/>
    </source>
</evidence>
<gene>
    <name evidence="3" type="ORF">SAMN05421670_1839</name>
</gene>
<dbReference type="Proteomes" id="UP000198734">
    <property type="component" value="Unassembled WGS sequence"/>
</dbReference>
<dbReference type="OrthoDB" id="2138638at2"/>
<proteinExistence type="predicted"/>
<keyword evidence="2" id="KW-0732">Signal</keyword>
<dbReference type="AlphaFoldDB" id="A0A1I5Y1F7"/>
<evidence type="ECO:0000313" key="4">
    <source>
        <dbReference type="Proteomes" id="UP000198734"/>
    </source>
</evidence>
<evidence type="ECO:0000313" key="3">
    <source>
        <dbReference type="EMBL" id="SFQ38006.1"/>
    </source>
</evidence>
<feature type="signal peptide" evidence="2">
    <location>
        <begin position="1"/>
        <end position="23"/>
    </location>
</feature>
<feature type="region of interest" description="Disordered" evidence="1">
    <location>
        <begin position="37"/>
        <end position="57"/>
    </location>
</feature>
<dbReference type="RefSeq" id="WP_093536382.1">
    <property type="nucleotide sequence ID" value="NZ_FOXU01000002.1"/>
</dbReference>
<reference evidence="4" key="1">
    <citation type="submission" date="2016-10" db="EMBL/GenBank/DDBJ databases">
        <authorList>
            <person name="Varghese N."/>
            <person name="Submissions S."/>
        </authorList>
    </citation>
    <scope>NUCLEOTIDE SEQUENCE [LARGE SCALE GENOMIC DNA]</scope>
    <source>
        <strain evidence="4">DSM 11706</strain>
    </source>
</reference>
<protein>
    <recommendedName>
        <fullName evidence="5">Lipoprotein</fullName>
    </recommendedName>
</protein>
<feature type="chain" id="PRO_5038492743" description="Lipoprotein" evidence="2">
    <location>
        <begin position="24"/>
        <end position="265"/>
    </location>
</feature>
<keyword evidence="4" id="KW-1185">Reference proteome</keyword>
<evidence type="ECO:0008006" key="5">
    <source>
        <dbReference type="Google" id="ProtNLM"/>
    </source>
</evidence>
<evidence type="ECO:0000256" key="1">
    <source>
        <dbReference type="SAM" id="MobiDB-lite"/>
    </source>
</evidence>
<sequence length="265" mass="29671">MKFITPISTTALTVILLSACSTSDDVNKMTNNSKEQISEVQSDKNLPQNDETNQTEQTMTQAEVLDAVKTDLKTDLTKMLPSELPLEEGKYLTATTKSDTNNYEVIFYESDEPIAVNHEMLADDQIIARLKAQKYESIQEANEQVGFENFSEFGGQPIDLGFGITGYQDAGAGSMWTSWNEGRWAIAAHTHTSEGEKGEKLAKEATEFLETHTLPIPKPNGFAHIDVYQSDNRIIWQKESTVYMIDEVKDPIIALEIATHIEEKE</sequence>
<name>A0A1I5Y1F7_9BACI</name>
<organism evidence="3 4">
    <name type="scientific">Psychrobacillus psychrotolerans</name>
    <dbReference type="NCBI Taxonomy" id="126156"/>
    <lineage>
        <taxon>Bacteria</taxon>
        <taxon>Bacillati</taxon>
        <taxon>Bacillota</taxon>
        <taxon>Bacilli</taxon>
        <taxon>Bacillales</taxon>
        <taxon>Bacillaceae</taxon>
        <taxon>Psychrobacillus</taxon>
    </lineage>
</organism>